<comment type="similarity">
    <text evidence="1">Belongs to the sulfur carrier protein TusA family.</text>
</comment>
<dbReference type="AlphaFoldDB" id="A0A1B6VI92"/>
<evidence type="ECO:0000313" key="4">
    <source>
        <dbReference type="Proteomes" id="UP000077786"/>
    </source>
</evidence>
<dbReference type="SUPFAM" id="SSF64307">
    <property type="entry name" value="SirA-like"/>
    <property type="match status" value="1"/>
</dbReference>
<dbReference type="Proteomes" id="UP000077786">
    <property type="component" value="Unassembled WGS sequence"/>
</dbReference>
<dbReference type="InterPro" id="IPR036868">
    <property type="entry name" value="TusA-like_sf"/>
</dbReference>
<name>A0A1B6VI92_9PROT</name>
<dbReference type="PATRIC" id="fig|38307.3.peg.2416"/>
<dbReference type="Gene3D" id="3.30.110.40">
    <property type="entry name" value="TusA-like domain"/>
    <property type="match status" value="1"/>
</dbReference>
<dbReference type="CDD" id="cd00291">
    <property type="entry name" value="SirA_YedF_YeeD"/>
    <property type="match status" value="1"/>
</dbReference>
<dbReference type="GO" id="GO:0016740">
    <property type="term" value="F:transferase activity"/>
    <property type="evidence" value="ECO:0007669"/>
    <property type="project" value="UniProtKB-KW"/>
</dbReference>
<dbReference type="Pfam" id="PF01206">
    <property type="entry name" value="TusA"/>
    <property type="match status" value="1"/>
</dbReference>
<dbReference type="PROSITE" id="PS01148">
    <property type="entry name" value="UPF0033"/>
    <property type="match status" value="1"/>
</dbReference>
<dbReference type="InterPro" id="IPR001455">
    <property type="entry name" value="TusA-like"/>
</dbReference>
<evidence type="ECO:0000256" key="1">
    <source>
        <dbReference type="ARBA" id="ARBA00008984"/>
    </source>
</evidence>
<organism evidence="3 4">
    <name type="scientific">Gluconobacter cerinus</name>
    <dbReference type="NCBI Taxonomy" id="38307"/>
    <lineage>
        <taxon>Bacteria</taxon>
        <taxon>Pseudomonadati</taxon>
        <taxon>Pseudomonadota</taxon>
        <taxon>Alphaproteobacteria</taxon>
        <taxon>Acetobacterales</taxon>
        <taxon>Acetobacteraceae</taxon>
        <taxon>Gluconobacter</taxon>
    </lineage>
</organism>
<reference evidence="3 4" key="1">
    <citation type="submission" date="2016-03" db="EMBL/GenBank/DDBJ databases">
        <title>Draft genome sequence of Gluconobacter cerinus strain CECT 9110.</title>
        <authorList>
            <person name="Sainz F."/>
            <person name="Mas A."/>
            <person name="Torija M.J."/>
        </authorList>
    </citation>
    <scope>NUCLEOTIDE SEQUENCE [LARGE SCALE GENOMIC DNA]</scope>
    <source>
        <strain evidence="3 4">CECT 9110</strain>
    </source>
</reference>
<protein>
    <submittedName>
        <fullName evidence="3">Sulfurtransferase tusA</fullName>
    </submittedName>
</protein>
<dbReference type="EMBL" id="LUTU01000011">
    <property type="protein sequence ID" value="OAJ66939.1"/>
    <property type="molecule type" value="Genomic_DNA"/>
</dbReference>
<gene>
    <name evidence="3" type="ORF">A0123_02316</name>
</gene>
<dbReference type="PANTHER" id="PTHR33279:SF6">
    <property type="entry name" value="SULFUR CARRIER PROTEIN YEDF-RELATED"/>
    <property type="match status" value="1"/>
</dbReference>
<accession>A0A1B6VI92</accession>
<dbReference type="PANTHER" id="PTHR33279">
    <property type="entry name" value="SULFUR CARRIER PROTEIN YEDF-RELATED"/>
    <property type="match status" value="1"/>
</dbReference>
<keyword evidence="3" id="KW-0808">Transferase</keyword>
<evidence type="ECO:0000259" key="2">
    <source>
        <dbReference type="PROSITE" id="PS01148"/>
    </source>
</evidence>
<sequence length="116" mass="12941">MALSHSYRKTVLFRQWEIRYLAQGTAQGITDVMTIPPTETLLDLRGLACPMPVLKANRALRDMAPGTRLRILATDRASVADFQSYCRETGHAMVAFTESAGVLSFVIRRRAETQPS</sequence>
<evidence type="ECO:0000313" key="3">
    <source>
        <dbReference type="EMBL" id="OAJ66939.1"/>
    </source>
</evidence>
<proteinExistence type="inferred from homology"/>
<comment type="caution">
    <text evidence="3">The sequence shown here is derived from an EMBL/GenBank/DDBJ whole genome shotgun (WGS) entry which is preliminary data.</text>
</comment>
<feature type="domain" description="UPF0033" evidence="2">
    <location>
        <begin position="42"/>
        <end position="66"/>
    </location>
</feature>